<dbReference type="OrthoDB" id="198652at2759"/>
<evidence type="ECO:0000256" key="2">
    <source>
        <dbReference type="SAM" id="Phobius"/>
    </source>
</evidence>
<dbReference type="SUPFAM" id="SSF56672">
    <property type="entry name" value="DNA/RNA polymerases"/>
    <property type="match status" value="1"/>
</dbReference>
<accession>A0A0C3A554</accession>
<proteinExistence type="predicted"/>
<reference evidence="3 4" key="1">
    <citation type="submission" date="2014-04" db="EMBL/GenBank/DDBJ databases">
        <authorList>
            <consortium name="DOE Joint Genome Institute"/>
            <person name="Kuo A."/>
            <person name="Kohler A."/>
            <person name="Nagy L.G."/>
            <person name="Floudas D."/>
            <person name="Copeland A."/>
            <person name="Barry K.W."/>
            <person name="Cichocki N."/>
            <person name="Veneault-Fourrey C."/>
            <person name="LaButti K."/>
            <person name="Lindquist E.A."/>
            <person name="Lipzen A."/>
            <person name="Lundell T."/>
            <person name="Morin E."/>
            <person name="Murat C."/>
            <person name="Sun H."/>
            <person name="Tunlid A."/>
            <person name="Henrissat B."/>
            <person name="Grigoriev I.V."/>
            <person name="Hibbett D.S."/>
            <person name="Martin F."/>
            <person name="Nordberg H.P."/>
            <person name="Cantor M.N."/>
            <person name="Hua S.X."/>
        </authorList>
    </citation>
    <scope>NUCLEOTIDE SEQUENCE [LARGE SCALE GENOMIC DNA]</scope>
    <source>
        <strain evidence="3 4">Foug A</strain>
    </source>
</reference>
<reference evidence="4" key="2">
    <citation type="submission" date="2015-01" db="EMBL/GenBank/DDBJ databases">
        <title>Evolutionary Origins and Diversification of the Mycorrhizal Mutualists.</title>
        <authorList>
            <consortium name="DOE Joint Genome Institute"/>
            <consortium name="Mycorrhizal Genomics Consortium"/>
            <person name="Kohler A."/>
            <person name="Kuo A."/>
            <person name="Nagy L.G."/>
            <person name="Floudas D."/>
            <person name="Copeland A."/>
            <person name="Barry K.W."/>
            <person name="Cichocki N."/>
            <person name="Veneault-Fourrey C."/>
            <person name="LaButti K."/>
            <person name="Lindquist E.A."/>
            <person name="Lipzen A."/>
            <person name="Lundell T."/>
            <person name="Morin E."/>
            <person name="Murat C."/>
            <person name="Riley R."/>
            <person name="Ohm R."/>
            <person name="Sun H."/>
            <person name="Tunlid A."/>
            <person name="Henrissat B."/>
            <person name="Grigoriev I.V."/>
            <person name="Hibbett D.S."/>
            <person name="Martin F."/>
        </authorList>
    </citation>
    <scope>NUCLEOTIDE SEQUENCE [LARGE SCALE GENOMIC DNA]</scope>
    <source>
        <strain evidence="4">Foug A</strain>
    </source>
</reference>
<dbReference type="InterPro" id="IPR043502">
    <property type="entry name" value="DNA/RNA_pol_sf"/>
</dbReference>
<organism evidence="3 4">
    <name type="scientific">Scleroderma citrinum Foug A</name>
    <dbReference type="NCBI Taxonomy" id="1036808"/>
    <lineage>
        <taxon>Eukaryota</taxon>
        <taxon>Fungi</taxon>
        <taxon>Dikarya</taxon>
        <taxon>Basidiomycota</taxon>
        <taxon>Agaricomycotina</taxon>
        <taxon>Agaricomycetes</taxon>
        <taxon>Agaricomycetidae</taxon>
        <taxon>Boletales</taxon>
        <taxon>Sclerodermatineae</taxon>
        <taxon>Sclerodermataceae</taxon>
        <taxon>Scleroderma</taxon>
    </lineage>
</organism>
<dbReference type="AlphaFoldDB" id="A0A0C3A554"/>
<feature type="region of interest" description="Disordered" evidence="1">
    <location>
        <begin position="60"/>
        <end position="108"/>
    </location>
</feature>
<keyword evidence="4" id="KW-1185">Reference proteome</keyword>
<feature type="compositionally biased region" description="Polar residues" evidence="1">
    <location>
        <begin position="99"/>
        <end position="108"/>
    </location>
</feature>
<keyword evidence="2" id="KW-1133">Transmembrane helix</keyword>
<dbReference type="EMBL" id="KN822069">
    <property type="protein sequence ID" value="KIM59837.1"/>
    <property type="molecule type" value="Genomic_DNA"/>
</dbReference>
<feature type="compositionally biased region" description="Polar residues" evidence="1">
    <location>
        <begin position="60"/>
        <end position="72"/>
    </location>
</feature>
<gene>
    <name evidence="3" type="ORF">SCLCIDRAFT_27072</name>
</gene>
<dbReference type="HOGENOM" id="CLU_006058_0_2_1"/>
<feature type="transmembrane region" description="Helical" evidence="2">
    <location>
        <begin position="458"/>
        <end position="479"/>
    </location>
</feature>
<evidence type="ECO:0000313" key="3">
    <source>
        <dbReference type="EMBL" id="KIM59837.1"/>
    </source>
</evidence>
<feature type="transmembrane region" description="Helical" evidence="2">
    <location>
        <begin position="421"/>
        <end position="446"/>
    </location>
</feature>
<keyword evidence="2" id="KW-0472">Membrane</keyword>
<evidence type="ECO:0000313" key="4">
    <source>
        <dbReference type="Proteomes" id="UP000053989"/>
    </source>
</evidence>
<protein>
    <submittedName>
        <fullName evidence="3">Uncharacterized protein</fullName>
    </submittedName>
</protein>
<evidence type="ECO:0000256" key="1">
    <source>
        <dbReference type="SAM" id="MobiDB-lite"/>
    </source>
</evidence>
<keyword evidence="2" id="KW-0812">Transmembrane</keyword>
<sequence>MPWTLPVSPQKRGLHMKLTSEKTSLLLRLSDPEGEVSQLPSESKPVCSMKLMDQLGKFTHQPSNLPVQSSLKHSLKEDDKNQKEDPKCPRLQDRIGPRLNSTSRQVETSQSNDVYASLILPDPSACEPCLHPLFKALPIPPNPLLLCGEHLNQQSLLSVMNPAIRGLGECVGSTPTAGIVEDVEATTRMANASMVPIQLVWGKDESVISRTARWTETVLPLPSPPEDEFADQEALQTIANHPDLFQVITPINVDCFEALLSSHLNRPFVASVCRGLQDESEFVRVQVVKEIEKGRFSPSFGSELLPGMYSMPVHAVPKPGAKKFHLVTDHSAGQYALNNMISRTDVAGVTLDNVYDLGQALHFFFIAHPHDHLVVWKGDVSEAYRLMPMHPLWQVKQIVTVDSHRYVDHCNVFGGRASQCIWHAFMSLVLWIIVFKLALIFPYLYVDDLFGFACMSSLAFLAPYSKFLPLPLIAILNLWDYLRIPHEEKKQFFAPTLPIISFDVDPNLMRVQMSAESRLLLLEHICAFAHKGTRWSLRDFQRLTGYLNWALNVNFGRELTWFAGHLEDTDGIYFLSSMTWDFTHLPPSTFVIYTDASEVGVEVWMPSLNLGFVCSIPSIYEAKPIFFLKAPTILAAIQLASSHITLHGCLAIFTNNFNSVAMFNTLSALPAYNWLLLAAVDVLLTCGIDFRMFYMPGSENLLADHLSHGWVADALQLLPNMVVSTLEPPHPNRSHP</sequence>
<dbReference type="Proteomes" id="UP000053989">
    <property type="component" value="Unassembled WGS sequence"/>
</dbReference>
<dbReference type="InParanoid" id="A0A0C3A554"/>
<dbReference type="STRING" id="1036808.A0A0C3A554"/>
<feature type="compositionally biased region" description="Basic and acidic residues" evidence="1">
    <location>
        <begin position="74"/>
        <end position="96"/>
    </location>
</feature>
<name>A0A0C3A554_9AGAM</name>